<protein>
    <submittedName>
        <fullName evidence="9">Dickkopf WNT signaling pathway inhibitor 3a</fullName>
    </submittedName>
</protein>
<dbReference type="GO" id="GO:0048019">
    <property type="term" value="F:receptor antagonist activity"/>
    <property type="evidence" value="ECO:0007669"/>
    <property type="project" value="TreeGrafter"/>
</dbReference>
<evidence type="ECO:0000256" key="4">
    <source>
        <dbReference type="ARBA" id="ARBA00022525"/>
    </source>
</evidence>
<keyword evidence="10" id="KW-1185">Reference proteome</keyword>
<reference evidence="9" key="3">
    <citation type="submission" date="2025-09" db="UniProtKB">
        <authorList>
            <consortium name="Ensembl"/>
        </authorList>
    </citation>
    <scope>IDENTIFICATION</scope>
</reference>
<dbReference type="Proteomes" id="UP000472264">
    <property type="component" value="Chromosome 3"/>
</dbReference>
<dbReference type="Gene3D" id="2.10.80.10">
    <property type="entry name" value="Lipase, subunit A"/>
    <property type="match status" value="1"/>
</dbReference>
<dbReference type="GO" id="GO:0016055">
    <property type="term" value="P:Wnt signaling pathway"/>
    <property type="evidence" value="ECO:0007669"/>
    <property type="project" value="UniProtKB-KW"/>
</dbReference>
<dbReference type="AlphaFoldDB" id="A0A665V1H3"/>
<dbReference type="GO" id="GO:0005615">
    <property type="term" value="C:extracellular space"/>
    <property type="evidence" value="ECO:0007669"/>
    <property type="project" value="TreeGrafter"/>
</dbReference>
<comment type="similarity">
    <text evidence="2">Belongs to the dickkopf family.</text>
</comment>
<reference evidence="9" key="1">
    <citation type="submission" date="2021-04" db="EMBL/GenBank/DDBJ databases">
        <authorList>
            <consortium name="Wellcome Sanger Institute Data Sharing"/>
        </authorList>
    </citation>
    <scope>NUCLEOTIDE SEQUENCE [LARGE SCALE GENOMIC DNA]</scope>
</reference>
<dbReference type="InterPro" id="IPR039863">
    <property type="entry name" value="DKK1-4"/>
</dbReference>
<evidence type="ECO:0000256" key="5">
    <source>
        <dbReference type="ARBA" id="ARBA00022687"/>
    </source>
</evidence>
<dbReference type="CDD" id="cd23274">
    <property type="entry name" value="Dkk3_Cys2"/>
    <property type="match status" value="1"/>
</dbReference>
<accession>A0A665V1H3</accession>
<evidence type="ECO:0000256" key="7">
    <source>
        <dbReference type="ARBA" id="ARBA00023157"/>
    </source>
</evidence>
<evidence type="ECO:0000256" key="2">
    <source>
        <dbReference type="ARBA" id="ARBA00010842"/>
    </source>
</evidence>
<feature type="domain" description="Dickkopf N-terminal cysteine-rich" evidence="8">
    <location>
        <begin position="20"/>
        <end position="42"/>
    </location>
</feature>
<dbReference type="GO" id="GO:0090090">
    <property type="term" value="P:negative regulation of canonical Wnt signaling pathway"/>
    <property type="evidence" value="ECO:0007669"/>
    <property type="project" value="TreeGrafter"/>
</dbReference>
<keyword evidence="6" id="KW-0732">Signal</keyword>
<dbReference type="Pfam" id="PF04706">
    <property type="entry name" value="Dickkopf_N"/>
    <property type="match status" value="1"/>
</dbReference>
<evidence type="ECO:0000256" key="6">
    <source>
        <dbReference type="ARBA" id="ARBA00022729"/>
    </source>
</evidence>
<dbReference type="InterPro" id="IPR006796">
    <property type="entry name" value="Dickkopf_N"/>
</dbReference>
<evidence type="ECO:0000256" key="1">
    <source>
        <dbReference type="ARBA" id="ARBA00004613"/>
    </source>
</evidence>
<comment type="subcellular location">
    <subcellularLocation>
        <location evidence="1">Secreted</location>
    </subcellularLocation>
</comment>
<dbReference type="Ensembl" id="ENSENLT00000026535.1">
    <property type="protein sequence ID" value="ENSENLP00000025723.1"/>
    <property type="gene ID" value="ENSENLG00000011593.1"/>
</dbReference>
<organism evidence="9 10">
    <name type="scientific">Echeneis naucrates</name>
    <name type="common">Live sharksucker</name>
    <dbReference type="NCBI Taxonomy" id="173247"/>
    <lineage>
        <taxon>Eukaryota</taxon>
        <taxon>Metazoa</taxon>
        <taxon>Chordata</taxon>
        <taxon>Craniata</taxon>
        <taxon>Vertebrata</taxon>
        <taxon>Euteleostomi</taxon>
        <taxon>Actinopterygii</taxon>
        <taxon>Neopterygii</taxon>
        <taxon>Teleostei</taxon>
        <taxon>Neoteleostei</taxon>
        <taxon>Acanthomorphata</taxon>
        <taxon>Carangaria</taxon>
        <taxon>Carangiformes</taxon>
        <taxon>Echeneidae</taxon>
        <taxon>Echeneis</taxon>
    </lineage>
</organism>
<dbReference type="PANTHER" id="PTHR12113:SF8">
    <property type="entry name" value="DICKKOPF-RELATED PROTEIN 3"/>
    <property type="match status" value="1"/>
</dbReference>
<dbReference type="PANTHER" id="PTHR12113">
    <property type="entry name" value="DICKKOPF3-LIKE 3"/>
    <property type="match status" value="1"/>
</dbReference>
<keyword evidence="7" id="KW-1015">Disulfide bond</keyword>
<proteinExistence type="inferred from homology"/>
<evidence type="ECO:0000256" key="3">
    <source>
        <dbReference type="ARBA" id="ARBA00022473"/>
    </source>
</evidence>
<evidence type="ECO:0000259" key="8">
    <source>
        <dbReference type="Pfam" id="PF04706"/>
    </source>
</evidence>
<keyword evidence="4" id="KW-0964">Secreted</keyword>
<dbReference type="InParanoid" id="A0A665V1H3"/>
<dbReference type="InterPro" id="IPR047300">
    <property type="entry name" value="Dkk3_Cys2"/>
</dbReference>
<sequence length="214" mass="24478">MLIHSDWFDWSANFLYTSRPSTSCTKDKECCGELLCVWGQCTQNATKGEAGSTCQYQTDCNTDLCCAFHKALLFPVCTAKPIERERCFGAPNHLMDMLSWNAQDEKPRKHCPCAGNLHLPLPCIPTLQPSESTQGLVSCLRKLWHAFSIKASLAVVPKPQLPQIDKIYIYFNVSENQGFWGCRYKHADKIEETRYFKKSCGDTLVTWFFAFYYN</sequence>
<evidence type="ECO:0000313" key="9">
    <source>
        <dbReference type="Ensembl" id="ENSENLP00000025723.1"/>
    </source>
</evidence>
<keyword evidence="3" id="KW-0217">Developmental protein</keyword>
<dbReference type="GO" id="GO:0039706">
    <property type="term" value="F:co-receptor binding"/>
    <property type="evidence" value="ECO:0007669"/>
    <property type="project" value="TreeGrafter"/>
</dbReference>
<name>A0A665V1H3_ECHNA</name>
<reference evidence="9" key="2">
    <citation type="submission" date="2025-08" db="UniProtKB">
        <authorList>
            <consortium name="Ensembl"/>
        </authorList>
    </citation>
    <scope>IDENTIFICATION</scope>
</reference>
<evidence type="ECO:0000313" key="10">
    <source>
        <dbReference type="Proteomes" id="UP000472264"/>
    </source>
</evidence>
<keyword evidence="5" id="KW-0879">Wnt signaling pathway</keyword>